<evidence type="ECO:0000313" key="2">
    <source>
        <dbReference type="Proteomes" id="UP000241868"/>
    </source>
</evidence>
<comment type="caution">
    <text evidence="1">The sequence shown here is derived from an EMBL/GenBank/DDBJ whole genome shotgun (WGS) entry which is preliminary data.</text>
</comment>
<proteinExistence type="predicted"/>
<reference evidence="1 2" key="1">
    <citation type="submission" date="2018-03" db="EMBL/GenBank/DDBJ databases">
        <title>Neisseria weixii sp. nov., isolated from the intestinal contents of Tibetan Plateau pika (Ochotona curzoniae) in Yushu, Qinghai Province, China.</title>
        <authorList>
            <person name="Gui Z."/>
        </authorList>
    </citation>
    <scope>NUCLEOTIDE SEQUENCE [LARGE SCALE GENOMIC DNA]</scope>
    <source>
        <strain evidence="1 2">ATCC 51483</strain>
    </source>
</reference>
<name>A0A2P7TZY9_9NEIS</name>
<sequence length="89" mass="9793">MDHAALSSVGKIIDDDRQPANRSLRNFAAKAAAWGRSASFQRHRIDANVWLGLFETVVLSCDACAKQLNVMARQDGGMSVSLLSFKDRK</sequence>
<keyword evidence="2" id="KW-1185">Reference proteome</keyword>
<gene>
    <name evidence="1" type="ORF">C7N83_07115</name>
</gene>
<organism evidence="1 2">
    <name type="scientific">Neisseria iguanae</name>
    <dbReference type="NCBI Taxonomy" id="90242"/>
    <lineage>
        <taxon>Bacteria</taxon>
        <taxon>Pseudomonadati</taxon>
        <taxon>Pseudomonadota</taxon>
        <taxon>Betaproteobacteria</taxon>
        <taxon>Neisseriales</taxon>
        <taxon>Neisseriaceae</taxon>
        <taxon>Neisseria</taxon>
    </lineage>
</organism>
<protein>
    <submittedName>
        <fullName evidence="1">Uncharacterized protein</fullName>
    </submittedName>
</protein>
<dbReference type="Proteomes" id="UP000241868">
    <property type="component" value="Unassembled WGS sequence"/>
</dbReference>
<dbReference type="RefSeq" id="WP_106741638.1">
    <property type="nucleotide sequence ID" value="NZ_PXYY01000037.1"/>
</dbReference>
<accession>A0A2P7TZY9</accession>
<dbReference type="AlphaFoldDB" id="A0A2P7TZY9"/>
<dbReference type="EMBL" id="PXYY01000037">
    <property type="protein sequence ID" value="PSJ80302.1"/>
    <property type="molecule type" value="Genomic_DNA"/>
</dbReference>
<evidence type="ECO:0000313" key="1">
    <source>
        <dbReference type="EMBL" id="PSJ80302.1"/>
    </source>
</evidence>